<organism evidence="1 2">
    <name type="scientific">Pedobacter helvus</name>
    <dbReference type="NCBI Taxonomy" id="2563444"/>
    <lineage>
        <taxon>Bacteria</taxon>
        <taxon>Pseudomonadati</taxon>
        <taxon>Bacteroidota</taxon>
        <taxon>Sphingobacteriia</taxon>
        <taxon>Sphingobacteriales</taxon>
        <taxon>Sphingobacteriaceae</taxon>
        <taxon>Pedobacter</taxon>
    </lineage>
</organism>
<comment type="caution">
    <text evidence="1">The sequence shown here is derived from an EMBL/GenBank/DDBJ whole genome shotgun (WGS) entry which is preliminary data.</text>
</comment>
<gene>
    <name evidence="1" type="ORF">E5L68_019390</name>
</gene>
<accession>A0ABW9JMA8</accession>
<protein>
    <submittedName>
        <fullName evidence="1">Uncharacterized protein</fullName>
    </submittedName>
</protein>
<proteinExistence type="predicted"/>
<dbReference type="Proteomes" id="UP001517367">
    <property type="component" value="Unassembled WGS sequence"/>
</dbReference>
<evidence type="ECO:0000313" key="1">
    <source>
        <dbReference type="EMBL" id="MFN0293552.1"/>
    </source>
</evidence>
<keyword evidence="2" id="KW-1185">Reference proteome</keyword>
<sequence>MKNITAFFLIAFSLLTLTQSQTNIPEDFNFKTLSSQGSKSDSSSLNNFSESDRCMECELLRIDNLVAQEILYSEFSAHKIFPLLNSTMPILDDHSIIARKSVQIFPIDEINGYSMPLFILQQAFLI</sequence>
<reference evidence="1 2" key="1">
    <citation type="submission" date="2024-12" db="EMBL/GenBank/DDBJ databases">
        <authorList>
            <person name="Hu S."/>
        </authorList>
    </citation>
    <scope>NUCLEOTIDE SEQUENCE [LARGE SCALE GENOMIC DNA]</scope>
    <source>
        <strain evidence="1 2">P-25</strain>
    </source>
</reference>
<evidence type="ECO:0000313" key="2">
    <source>
        <dbReference type="Proteomes" id="UP001517367"/>
    </source>
</evidence>
<dbReference type="EMBL" id="SRMP02000050">
    <property type="protein sequence ID" value="MFN0293552.1"/>
    <property type="molecule type" value="Genomic_DNA"/>
</dbReference>
<name>A0ABW9JMA8_9SPHI</name>
<dbReference type="RefSeq" id="WP_171046953.1">
    <property type="nucleotide sequence ID" value="NZ_SRMP02000050.1"/>
</dbReference>